<feature type="compositionally biased region" description="Acidic residues" evidence="1">
    <location>
        <begin position="118"/>
        <end position="131"/>
    </location>
</feature>
<feature type="region of interest" description="Disordered" evidence="1">
    <location>
        <begin position="1"/>
        <end position="155"/>
    </location>
</feature>
<evidence type="ECO:0000313" key="3">
    <source>
        <dbReference type="EMBL" id="JAS10976.1"/>
    </source>
</evidence>
<gene>
    <name evidence="3" type="ORF">g.14812</name>
</gene>
<dbReference type="AlphaFoldDB" id="A0A1B6CC11"/>
<dbReference type="InterPro" id="IPR056314">
    <property type="entry name" value="AP3B1/2_C"/>
</dbReference>
<dbReference type="SMART" id="SM01355">
    <property type="entry name" value="AP3B1_C"/>
    <property type="match status" value="1"/>
</dbReference>
<reference evidence="3" key="1">
    <citation type="submission" date="2015-12" db="EMBL/GenBank/DDBJ databases">
        <title>De novo transcriptome assembly of four potential Pierce s Disease insect vectors from Arizona vineyards.</title>
        <authorList>
            <person name="Tassone E.E."/>
        </authorList>
    </citation>
    <scope>NUCLEOTIDE SEQUENCE</scope>
</reference>
<dbReference type="Pfam" id="PF24080">
    <property type="entry name" value="AP3B1_C_2"/>
    <property type="match status" value="1"/>
</dbReference>
<protein>
    <recommendedName>
        <fullName evidence="2">AP-3 complex subunit beta C-terminal domain-containing protein</fullName>
    </recommendedName>
</protein>
<organism evidence="3">
    <name type="scientific">Clastoptera arizonana</name>
    <name type="common">Arizona spittle bug</name>
    <dbReference type="NCBI Taxonomy" id="38151"/>
    <lineage>
        <taxon>Eukaryota</taxon>
        <taxon>Metazoa</taxon>
        <taxon>Ecdysozoa</taxon>
        <taxon>Arthropoda</taxon>
        <taxon>Hexapoda</taxon>
        <taxon>Insecta</taxon>
        <taxon>Pterygota</taxon>
        <taxon>Neoptera</taxon>
        <taxon>Paraneoptera</taxon>
        <taxon>Hemiptera</taxon>
        <taxon>Auchenorrhyncha</taxon>
        <taxon>Cercopoidea</taxon>
        <taxon>Clastopteridae</taxon>
        <taxon>Clastoptera</taxon>
    </lineage>
</organism>
<feature type="compositionally biased region" description="Low complexity" evidence="1">
    <location>
        <begin position="38"/>
        <end position="47"/>
    </location>
</feature>
<proteinExistence type="predicted"/>
<accession>A0A1B6CC11</accession>
<feature type="domain" description="AP-3 complex subunit beta C-terminal" evidence="2">
    <location>
        <begin position="157"/>
        <end position="304"/>
    </location>
</feature>
<dbReference type="InterPro" id="IPR029390">
    <property type="entry name" value="AP3B_C"/>
</dbReference>
<feature type="compositionally biased region" description="Acidic residues" evidence="1">
    <location>
        <begin position="66"/>
        <end position="81"/>
    </location>
</feature>
<dbReference type="EMBL" id="GEDC01026322">
    <property type="protein sequence ID" value="JAS10976.1"/>
    <property type="molecule type" value="Transcribed_RNA"/>
</dbReference>
<evidence type="ECO:0000256" key="1">
    <source>
        <dbReference type="SAM" id="MobiDB-lite"/>
    </source>
</evidence>
<evidence type="ECO:0000259" key="2">
    <source>
        <dbReference type="SMART" id="SM01355"/>
    </source>
</evidence>
<sequence>IKTRAAGYIDIPPFPLKPPSSAARDVAEPAPVTVAVLVKPVPSVKISQSKKKKSFYSDSDSSPPDVSEEGSGESSDDEEASSDSQSESQTETESEREAIEKKKKEKLKVTKSDINSESSDEESSDDDESESSSDNSQSQSPTPAVKTPSKAEDIFPPKSNLDLLLDFDYDAPLSMTPLITPSLGGFLTPLTATPTTTSFSTSGIQVASPSYIPNKTTELLNKISSGGLSITSRFTRSPHLFSPLMVTLQLTFINHSNKTISDIRMGTENIPSGITIHDFAPISSLAPNINALSTLGVAWNDSTQPVTIEIVWDDGKNNVTLRAPVGELVCPVTMPEPRFLTEQTKLKGLNEQLEKIKLIWNEKVITQKVFEAANVYSIMNSDSNILRFAGQTLGSKSLVLITINKIDDVYCNLIINCEKMVIGSMLLNEIKTVLSS</sequence>
<name>A0A1B6CC11_9HEMI</name>
<dbReference type="Pfam" id="PF14796">
    <property type="entry name" value="AP3B1_C"/>
    <property type="match status" value="1"/>
</dbReference>
<feature type="compositionally biased region" description="Low complexity" evidence="1">
    <location>
        <begin position="82"/>
        <end position="91"/>
    </location>
</feature>
<feature type="non-terminal residue" evidence="3">
    <location>
        <position position="1"/>
    </location>
</feature>
<feature type="compositionally biased region" description="Basic and acidic residues" evidence="1">
    <location>
        <begin position="93"/>
        <end position="111"/>
    </location>
</feature>